<proteinExistence type="predicted"/>
<accession>A0A8S5SK05</accession>
<dbReference type="EMBL" id="BK032613">
    <property type="protein sequence ID" value="DAF51294.1"/>
    <property type="molecule type" value="Genomic_DNA"/>
</dbReference>
<name>A0A8S5SK05_9CAUD</name>
<protein>
    <submittedName>
        <fullName evidence="1">Uncharacterized protein</fullName>
    </submittedName>
</protein>
<organism evidence="1">
    <name type="scientific">Siphoviridae sp. ctRGj11</name>
    <dbReference type="NCBI Taxonomy" id="2827868"/>
    <lineage>
        <taxon>Viruses</taxon>
        <taxon>Duplodnaviria</taxon>
        <taxon>Heunggongvirae</taxon>
        <taxon>Uroviricota</taxon>
        <taxon>Caudoviricetes</taxon>
    </lineage>
</organism>
<evidence type="ECO:0000313" key="1">
    <source>
        <dbReference type="EMBL" id="DAF51294.1"/>
    </source>
</evidence>
<sequence length="95" mass="10695">MVKGRPMLYLLVYGDKAAPEVDVILCDNHPERTNDGTLIFRNEGQQDFYVYPGDYLSIQHAYFGGKDAKPSFLFDIREGSPSNEGVSMTYPGDVR</sequence>
<reference evidence="1" key="1">
    <citation type="journal article" date="2021" name="Proc. Natl. Acad. Sci. U.S.A.">
        <title>A Catalog of Tens of Thousands of Viruses from Human Metagenomes Reveals Hidden Associations with Chronic Diseases.</title>
        <authorList>
            <person name="Tisza M.J."/>
            <person name="Buck C.B."/>
        </authorList>
    </citation>
    <scope>NUCLEOTIDE SEQUENCE</scope>
    <source>
        <strain evidence="1">CtRGj11</strain>
    </source>
</reference>